<proteinExistence type="predicted"/>
<dbReference type="STRING" id="1120955.SAMN03080610_00852"/>
<evidence type="ECO:0008006" key="4">
    <source>
        <dbReference type="Google" id="ProtNLM"/>
    </source>
</evidence>
<evidence type="ECO:0000313" key="3">
    <source>
        <dbReference type="Proteomes" id="UP000199347"/>
    </source>
</evidence>
<organism evidence="2 3">
    <name type="scientific">Afifella marina DSM 2698</name>
    <dbReference type="NCBI Taxonomy" id="1120955"/>
    <lineage>
        <taxon>Bacteria</taxon>
        <taxon>Pseudomonadati</taxon>
        <taxon>Pseudomonadota</taxon>
        <taxon>Alphaproteobacteria</taxon>
        <taxon>Hyphomicrobiales</taxon>
        <taxon>Afifellaceae</taxon>
        <taxon>Afifella</taxon>
    </lineage>
</organism>
<reference evidence="2 3" key="1">
    <citation type="submission" date="2016-10" db="EMBL/GenBank/DDBJ databases">
        <authorList>
            <person name="de Groot N.N."/>
        </authorList>
    </citation>
    <scope>NUCLEOTIDE SEQUENCE [LARGE SCALE GENOMIC DNA]</scope>
    <source>
        <strain evidence="2 3">DSM 2698</strain>
    </source>
</reference>
<name>A0A1G5ML39_AFIMA</name>
<feature type="chain" id="PRO_5011689062" description="SnoaL-like domain-containing protein" evidence="1">
    <location>
        <begin position="23"/>
        <end position="149"/>
    </location>
</feature>
<dbReference type="Proteomes" id="UP000199347">
    <property type="component" value="Unassembled WGS sequence"/>
</dbReference>
<dbReference type="EMBL" id="FMVW01000001">
    <property type="protein sequence ID" value="SCZ25792.1"/>
    <property type="molecule type" value="Genomic_DNA"/>
</dbReference>
<keyword evidence="3" id="KW-1185">Reference proteome</keyword>
<dbReference type="AlphaFoldDB" id="A0A1G5ML39"/>
<dbReference type="RefSeq" id="WP_092809801.1">
    <property type="nucleotide sequence ID" value="NZ_FMVW01000001.1"/>
</dbReference>
<evidence type="ECO:0000256" key="1">
    <source>
        <dbReference type="SAM" id="SignalP"/>
    </source>
</evidence>
<feature type="signal peptide" evidence="1">
    <location>
        <begin position="1"/>
        <end position="22"/>
    </location>
</feature>
<gene>
    <name evidence="2" type="ORF">SAMN03080610_00852</name>
</gene>
<keyword evidence="1" id="KW-0732">Signal</keyword>
<dbReference type="OrthoDB" id="5455653at2"/>
<evidence type="ECO:0000313" key="2">
    <source>
        <dbReference type="EMBL" id="SCZ25792.1"/>
    </source>
</evidence>
<protein>
    <recommendedName>
        <fullName evidence="4">SnoaL-like domain-containing protein</fullName>
    </recommendedName>
</protein>
<accession>A0A1G5ML39</accession>
<sequence length="149" mass="16043">MWSRSLCLAAGILAATSSASFADDCTDPKAPCPVDESLDMTGIDNPAEARDFLSHLQEATRSDDRDALADMMRYPLHVYGPDGAQTYADRDAFLVAFDDIFTAGVRSAIEDASYGALFVRDQGAMIGNGEVWFDKSDGKILVKTINPPG</sequence>